<dbReference type="AlphaFoldDB" id="A0A7K0K399"/>
<dbReference type="Proteomes" id="UP000442535">
    <property type="component" value="Unassembled WGS sequence"/>
</dbReference>
<feature type="transmembrane region" description="Helical" evidence="1">
    <location>
        <begin position="19"/>
        <end position="36"/>
    </location>
</feature>
<evidence type="ECO:0000313" key="4">
    <source>
        <dbReference type="Proteomes" id="UP000442535"/>
    </source>
</evidence>
<feature type="domain" description="SAF" evidence="2">
    <location>
        <begin position="43"/>
        <end position="99"/>
    </location>
</feature>
<dbReference type="Pfam" id="PF08666">
    <property type="entry name" value="SAF"/>
    <property type="match status" value="1"/>
</dbReference>
<keyword evidence="4" id="KW-1185">Reference proteome</keyword>
<evidence type="ECO:0000313" key="3">
    <source>
        <dbReference type="EMBL" id="MST49894.1"/>
    </source>
</evidence>
<name>A0A7K0K399_9ACTO</name>
<keyword evidence="1" id="KW-1133">Transmembrane helix</keyword>
<keyword evidence="1" id="KW-0812">Transmembrane</keyword>
<comment type="caution">
    <text evidence="3">The sequence shown here is derived from an EMBL/GenBank/DDBJ whole genome shotgun (WGS) entry which is preliminary data.</text>
</comment>
<organism evidence="3 4">
    <name type="scientific">Mobiluncus porci</name>
    <dbReference type="NCBI Taxonomy" id="2652278"/>
    <lineage>
        <taxon>Bacteria</taxon>
        <taxon>Bacillati</taxon>
        <taxon>Actinomycetota</taxon>
        <taxon>Actinomycetes</taxon>
        <taxon>Actinomycetales</taxon>
        <taxon>Actinomycetaceae</taxon>
        <taxon>Mobiluncus</taxon>
    </lineage>
</organism>
<dbReference type="InterPro" id="IPR013974">
    <property type="entry name" value="SAF"/>
</dbReference>
<reference evidence="3 4" key="1">
    <citation type="submission" date="2019-08" db="EMBL/GenBank/DDBJ databases">
        <title>In-depth cultivation of the pig gut microbiome towards novel bacterial diversity and tailored functional studies.</title>
        <authorList>
            <person name="Wylensek D."/>
            <person name="Hitch T.C.A."/>
            <person name="Clavel T."/>
        </authorList>
    </citation>
    <scope>NUCLEOTIDE SEQUENCE [LARGE SCALE GENOMIC DNA]</scope>
    <source>
        <strain evidence="3 4">RF-GAM-744-WT-7</strain>
    </source>
</reference>
<accession>A0A7K0K399</accession>
<protein>
    <recommendedName>
        <fullName evidence="2">SAF domain-containing protein</fullName>
    </recommendedName>
</protein>
<sequence>MPIGAEISRKNRFFNRRRVIGLFFIILAGILTFFAIRTAGHMDRYWAAKDTILAGQAITSEQVVAVEANPGKSANLYLPADKAPNLRATQTIGAGELLARSSVTDSPAEVKRLVIKLSSPLPGGVEKGDYLEIWKLPESASGGLSTPDLPPAAGKIASQAVFITQKKTTSVTPSEETSIEVLVNEADIEALLGAVGQKLPLVAIPVAS</sequence>
<evidence type="ECO:0000256" key="1">
    <source>
        <dbReference type="SAM" id="Phobius"/>
    </source>
</evidence>
<keyword evidence="1" id="KW-0472">Membrane</keyword>
<proteinExistence type="predicted"/>
<gene>
    <name evidence="3" type="ORF">FYJ63_06545</name>
</gene>
<evidence type="ECO:0000259" key="2">
    <source>
        <dbReference type="Pfam" id="PF08666"/>
    </source>
</evidence>
<dbReference type="EMBL" id="VUMY01000010">
    <property type="protein sequence ID" value="MST49894.1"/>
    <property type="molecule type" value="Genomic_DNA"/>
</dbReference>